<dbReference type="EMBL" id="JBFXLT010000064">
    <property type="protein sequence ID" value="KAL2810943.1"/>
    <property type="molecule type" value="Genomic_DNA"/>
</dbReference>
<comment type="caution">
    <text evidence="1">The sequence shown here is derived from an EMBL/GenBank/DDBJ whole genome shotgun (WGS) entry which is preliminary data.</text>
</comment>
<sequence length="277" mass="31452">MRTMNPTAARRRTFPLTSIDRCVSIIINIVGIVDELYHLVFDIRNPAIRLGFSKAFTYSEIDPDTEVNIIDGYRAVDLNHLKDLFRSYNHAVSDDPEDLHYLVRHLVKANTRRRQQFKYWRNHKIKHERVIIPASVPLAQTDTIACDASKPLDVQIGHLALAAPLQPSSTTRSDPAKVKLDDDLSGQLKKAEEPGMQVIEVRKQVLGPEHPGTLTSMANLASTYRNQGRWKEAKELEVQVMEIRRQGLGPVHPDTPTSMANTAYTFHYKEDIHDAAR</sequence>
<evidence type="ECO:0000313" key="2">
    <source>
        <dbReference type="Proteomes" id="UP001610334"/>
    </source>
</evidence>
<keyword evidence="2" id="KW-1185">Reference proteome</keyword>
<name>A0ABR4H811_9EURO</name>
<dbReference type="Proteomes" id="UP001610334">
    <property type="component" value="Unassembled WGS sequence"/>
</dbReference>
<dbReference type="PANTHER" id="PTHR46082">
    <property type="entry name" value="ATP/GTP-BINDING PROTEIN-RELATED"/>
    <property type="match status" value="1"/>
</dbReference>
<organism evidence="1 2">
    <name type="scientific">Aspergillus granulosus</name>
    <dbReference type="NCBI Taxonomy" id="176169"/>
    <lineage>
        <taxon>Eukaryota</taxon>
        <taxon>Fungi</taxon>
        <taxon>Dikarya</taxon>
        <taxon>Ascomycota</taxon>
        <taxon>Pezizomycotina</taxon>
        <taxon>Eurotiomycetes</taxon>
        <taxon>Eurotiomycetidae</taxon>
        <taxon>Eurotiales</taxon>
        <taxon>Aspergillaceae</taxon>
        <taxon>Aspergillus</taxon>
        <taxon>Aspergillus subgen. Nidulantes</taxon>
    </lineage>
</organism>
<dbReference type="Gene3D" id="1.25.40.10">
    <property type="entry name" value="Tetratricopeptide repeat domain"/>
    <property type="match status" value="1"/>
</dbReference>
<reference evidence="1 2" key="1">
    <citation type="submission" date="2024-07" db="EMBL/GenBank/DDBJ databases">
        <title>Section-level genome sequencing and comparative genomics of Aspergillus sections Usti and Cavernicolus.</title>
        <authorList>
            <consortium name="Lawrence Berkeley National Laboratory"/>
            <person name="Nybo J.L."/>
            <person name="Vesth T.C."/>
            <person name="Theobald S."/>
            <person name="Frisvad J.C."/>
            <person name="Larsen T.O."/>
            <person name="Kjaerboelling I."/>
            <person name="Rothschild-Mancinelli K."/>
            <person name="Lyhne E.K."/>
            <person name="Kogle M.E."/>
            <person name="Barry K."/>
            <person name="Clum A."/>
            <person name="Na H."/>
            <person name="Ledsgaard L."/>
            <person name="Lin J."/>
            <person name="Lipzen A."/>
            <person name="Kuo A."/>
            <person name="Riley R."/>
            <person name="Mondo S."/>
            <person name="Labutti K."/>
            <person name="Haridas S."/>
            <person name="Pangalinan J."/>
            <person name="Salamov A.A."/>
            <person name="Simmons B.A."/>
            <person name="Magnuson J.K."/>
            <person name="Chen J."/>
            <person name="Drula E."/>
            <person name="Henrissat B."/>
            <person name="Wiebenga A."/>
            <person name="Lubbers R.J."/>
            <person name="Gomes A.C."/>
            <person name="Makela M.R."/>
            <person name="Stajich J."/>
            <person name="Grigoriev I.V."/>
            <person name="Mortensen U.H."/>
            <person name="De Vries R.P."/>
            <person name="Baker S.E."/>
            <person name="Andersen M.R."/>
        </authorList>
    </citation>
    <scope>NUCLEOTIDE SEQUENCE [LARGE SCALE GENOMIC DNA]</scope>
    <source>
        <strain evidence="1 2">CBS 588.65</strain>
    </source>
</reference>
<evidence type="ECO:0000313" key="1">
    <source>
        <dbReference type="EMBL" id="KAL2810943.1"/>
    </source>
</evidence>
<dbReference type="InterPro" id="IPR011990">
    <property type="entry name" value="TPR-like_helical_dom_sf"/>
</dbReference>
<dbReference type="SUPFAM" id="SSF48452">
    <property type="entry name" value="TPR-like"/>
    <property type="match status" value="1"/>
</dbReference>
<protein>
    <recommendedName>
        <fullName evidence="3">Kinesin light chain</fullName>
    </recommendedName>
</protein>
<evidence type="ECO:0008006" key="3">
    <source>
        <dbReference type="Google" id="ProtNLM"/>
    </source>
</evidence>
<dbReference type="InterPro" id="IPR053137">
    <property type="entry name" value="NLR-like"/>
</dbReference>
<gene>
    <name evidence="1" type="ORF">BJX63DRAFT_433767</name>
</gene>
<accession>A0ABR4H811</accession>
<dbReference type="PANTHER" id="PTHR46082:SF11">
    <property type="entry name" value="AAA+ ATPASE DOMAIN-CONTAINING PROTEIN-RELATED"/>
    <property type="match status" value="1"/>
</dbReference>
<proteinExistence type="predicted"/>
<dbReference type="Pfam" id="PF13374">
    <property type="entry name" value="TPR_10"/>
    <property type="match status" value="2"/>
</dbReference>